<comment type="similarity">
    <text evidence="1 10">Belongs to the glutaminase PdxT/SNO family.</text>
</comment>
<comment type="subunit">
    <text evidence="9 10">In the presence of PdxS, forms a dodecamer of heterodimers. Only shows activity in the heterodimer.</text>
</comment>
<reference evidence="13" key="1">
    <citation type="submission" date="2020-10" db="EMBL/GenBank/DDBJ databases">
        <authorList>
            <person name="Gilroy R."/>
        </authorList>
    </citation>
    <scope>NUCLEOTIDE SEQUENCE</scope>
    <source>
        <strain evidence="13">ChiGjej1B1-24693</strain>
    </source>
</reference>
<feature type="binding site" evidence="10 12">
    <location>
        <begin position="56"/>
        <end position="58"/>
    </location>
    <ligand>
        <name>L-glutamine</name>
        <dbReference type="ChEBI" id="CHEBI:58359"/>
    </ligand>
</feature>
<accession>A0A9D1H051</accession>
<dbReference type="GO" id="GO:0004359">
    <property type="term" value="F:glutaminase activity"/>
    <property type="evidence" value="ECO:0007669"/>
    <property type="project" value="UniProtKB-UniRule"/>
</dbReference>
<evidence type="ECO:0000256" key="10">
    <source>
        <dbReference type="HAMAP-Rule" id="MF_01615"/>
    </source>
</evidence>
<evidence type="ECO:0000256" key="5">
    <source>
        <dbReference type="ARBA" id="ARBA00023239"/>
    </source>
</evidence>
<dbReference type="PROSITE" id="PS01236">
    <property type="entry name" value="PDXT_SNO_1"/>
    <property type="match status" value="1"/>
</dbReference>
<keyword evidence="2 10" id="KW-0378">Hydrolase</keyword>
<dbReference type="Proteomes" id="UP000886842">
    <property type="component" value="Unassembled WGS sequence"/>
</dbReference>
<dbReference type="GO" id="GO:1903600">
    <property type="term" value="C:glutaminase complex"/>
    <property type="evidence" value="ECO:0007669"/>
    <property type="project" value="TreeGrafter"/>
</dbReference>
<dbReference type="InterPro" id="IPR021196">
    <property type="entry name" value="PdxT/SNO_CS"/>
</dbReference>
<feature type="binding site" evidence="10 12">
    <location>
        <position position="117"/>
    </location>
    <ligand>
        <name>L-glutamine</name>
        <dbReference type="ChEBI" id="CHEBI:58359"/>
    </ligand>
</feature>
<comment type="caution">
    <text evidence="13">The sequence shown here is derived from an EMBL/GenBank/DDBJ whole genome shotgun (WGS) entry which is preliminary data.</text>
</comment>
<keyword evidence="5 10" id="KW-0456">Lyase</keyword>
<evidence type="ECO:0000256" key="8">
    <source>
        <dbReference type="ARBA" id="ARBA00054599"/>
    </source>
</evidence>
<sequence length="199" mass="20668">MVTGAGTAGERRIGVLALQGGVREHLDLLESVGVHGVRVRTPQDLAGLDGIVLPGGESSTIDRLLRIFDLTDPLREAIRAGLPTLATCAGLITLAEQIIDPAPGQQSLGILDITVQRNAFGAQVKSEEATVDTTDGPVRAAFIRAPIVTRVGSGVEVIAEHRGRVVGVRAGAVTAVAFHPELTGDALLHASLARSVERA</sequence>
<evidence type="ECO:0000256" key="6">
    <source>
        <dbReference type="ARBA" id="ARBA00047992"/>
    </source>
</evidence>
<evidence type="ECO:0000256" key="12">
    <source>
        <dbReference type="PIRSR" id="PIRSR005639-2"/>
    </source>
</evidence>
<evidence type="ECO:0000313" key="14">
    <source>
        <dbReference type="Proteomes" id="UP000886842"/>
    </source>
</evidence>
<protein>
    <recommendedName>
        <fullName evidence="10">Pyridoxal 5'-phosphate synthase subunit PdxT</fullName>
        <ecNumber evidence="10">4.3.3.6</ecNumber>
    </recommendedName>
    <alternativeName>
        <fullName evidence="10">Pdx2</fullName>
    </alternativeName>
    <alternativeName>
        <fullName evidence="10">Pyridoxal 5'-phosphate synthase glutaminase subunit</fullName>
        <ecNumber evidence="10">3.5.1.2</ecNumber>
    </alternativeName>
</protein>
<dbReference type="EMBL" id="DVLP01000407">
    <property type="protein sequence ID" value="HIT76689.1"/>
    <property type="molecule type" value="Genomic_DNA"/>
</dbReference>
<dbReference type="EC" id="3.5.1.2" evidence="10"/>
<evidence type="ECO:0000256" key="7">
    <source>
        <dbReference type="ARBA" id="ARBA00049534"/>
    </source>
</evidence>
<keyword evidence="4 10" id="KW-0315">Glutamine amidotransferase</keyword>
<evidence type="ECO:0000256" key="4">
    <source>
        <dbReference type="ARBA" id="ARBA00022962"/>
    </source>
</evidence>
<comment type="catalytic activity">
    <reaction evidence="7 10">
        <text>L-glutamine + H2O = L-glutamate + NH4(+)</text>
        <dbReference type="Rhea" id="RHEA:15889"/>
        <dbReference type="ChEBI" id="CHEBI:15377"/>
        <dbReference type="ChEBI" id="CHEBI:28938"/>
        <dbReference type="ChEBI" id="CHEBI:29985"/>
        <dbReference type="ChEBI" id="CHEBI:58359"/>
        <dbReference type="EC" id="3.5.1.2"/>
    </reaction>
</comment>
<evidence type="ECO:0000256" key="9">
    <source>
        <dbReference type="ARBA" id="ARBA00064749"/>
    </source>
</evidence>
<dbReference type="GO" id="GO:0036381">
    <property type="term" value="F:pyridoxal 5'-phosphate synthase (glutamine hydrolysing) activity"/>
    <property type="evidence" value="ECO:0007669"/>
    <property type="project" value="UniProtKB-UniRule"/>
</dbReference>
<dbReference type="NCBIfam" id="TIGR03800">
    <property type="entry name" value="PLP_synth_Pdx2"/>
    <property type="match status" value="1"/>
</dbReference>
<feature type="binding site" evidence="10 12">
    <location>
        <begin position="143"/>
        <end position="144"/>
    </location>
    <ligand>
        <name>L-glutamine</name>
        <dbReference type="ChEBI" id="CHEBI:58359"/>
    </ligand>
</feature>
<evidence type="ECO:0000256" key="2">
    <source>
        <dbReference type="ARBA" id="ARBA00022801"/>
    </source>
</evidence>
<dbReference type="CDD" id="cd01749">
    <property type="entry name" value="GATase1_PB"/>
    <property type="match status" value="1"/>
</dbReference>
<dbReference type="EC" id="4.3.3.6" evidence="10"/>
<feature type="active site" description="Charge relay system" evidence="10 11">
    <location>
        <position position="181"/>
    </location>
</feature>
<evidence type="ECO:0000313" key="13">
    <source>
        <dbReference type="EMBL" id="HIT76689.1"/>
    </source>
</evidence>
<comment type="function">
    <text evidence="8 10">Catalyzes the hydrolysis of glutamine to glutamate and ammonia as part of the biosynthesis of pyridoxal 5'-phosphate. The resulting ammonia molecule is channeled to the active site of PdxS.</text>
</comment>
<keyword evidence="3 10" id="KW-0663">Pyridoxal phosphate</keyword>
<dbReference type="GO" id="GO:0008614">
    <property type="term" value="P:pyridoxine metabolic process"/>
    <property type="evidence" value="ECO:0007669"/>
    <property type="project" value="TreeGrafter"/>
</dbReference>
<dbReference type="PROSITE" id="PS51274">
    <property type="entry name" value="GATASE_COBBQ"/>
    <property type="match status" value="1"/>
</dbReference>
<evidence type="ECO:0000256" key="1">
    <source>
        <dbReference type="ARBA" id="ARBA00008345"/>
    </source>
</evidence>
<dbReference type="PANTHER" id="PTHR31559:SF0">
    <property type="entry name" value="PYRIDOXAL 5'-PHOSPHATE SYNTHASE SUBUNIT SNO1-RELATED"/>
    <property type="match status" value="1"/>
</dbReference>
<dbReference type="InterPro" id="IPR002161">
    <property type="entry name" value="PdxT/SNO"/>
</dbReference>
<dbReference type="Gene3D" id="3.40.50.880">
    <property type="match status" value="1"/>
</dbReference>
<feature type="active site" description="Nucleophile" evidence="10 11">
    <location>
        <position position="88"/>
    </location>
</feature>
<dbReference type="Pfam" id="PF01174">
    <property type="entry name" value="SNO"/>
    <property type="match status" value="1"/>
</dbReference>
<comment type="catalytic activity">
    <reaction evidence="6 10">
        <text>aldehydo-D-ribose 5-phosphate + D-glyceraldehyde 3-phosphate + L-glutamine = pyridoxal 5'-phosphate + L-glutamate + phosphate + 3 H2O + H(+)</text>
        <dbReference type="Rhea" id="RHEA:31507"/>
        <dbReference type="ChEBI" id="CHEBI:15377"/>
        <dbReference type="ChEBI" id="CHEBI:15378"/>
        <dbReference type="ChEBI" id="CHEBI:29985"/>
        <dbReference type="ChEBI" id="CHEBI:43474"/>
        <dbReference type="ChEBI" id="CHEBI:58273"/>
        <dbReference type="ChEBI" id="CHEBI:58359"/>
        <dbReference type="ChEBI" id="CHEBI:59776"/>
        <dbReference type="ChEBI" id="CHEBI:597326"/>
        <dbReference type="EC" id="4.3.3.6"/>
    </reaction>
</comment>
<dbReference type="GO" id="GO:0006543">
    <property type="term" value="P:L-glutamine catabolic process"/>
    <property type="evidence" value="ECO:0007669"/>
    <property type="project" value="UniProtKB-UniRule"/>
</dbReference>
<proteinExistence type="inferred from homology"/>
<dbReference type="GO" id="GO:0005829">
    <property type="term" value="C:cytosol"/>
    <property type="evidence" value="ECO:0007669"/>
    <property type="project" value="TreeGrafter"/>
</dbReference>
<evidence type="ECO:0000256" key="3">
    <source>
        <dbReference type="ARBA" id="ARBA00022898"/>
    </source>
</evidence>
<dbReference type="InterPro" id="IPR029062">
    <property type="entry name" value="Class_I_gatase-like"/>
</dbReference>
<dbReference type="PROSITE" id="PS51273">
    <property type="entry name" value="GATASE_TYPE_1"/>
    <property type="match status" value="1"/>
</dbReference>
<dbReference type="AlphaFoldDB" id="A0A9D1H051"/>
<dbReference type="PROSITE" id="PS51130">
    <property type="entry name" value="PDXT_SNO_2"/>
    <property type="match status" value="1"/>
</dbReference>
<gene>
    <name evidence="10 13" type="primary">pdxT</name>
    <name evidence="13" type="ORF">IAA98_13990</name>
</gene>
<comment type="pathway">
    <text evidence="10">Cofactor biosynthesis; pyridoxal 5'-phosphate biosynthesis.</text>
</comment>
<dbReference type="PIRSF" id="PIRSF005639">
    <property type="entry name" value="Glut_amidoT_SNO"/>
    <property type="match status" value="1"/>
</dbReference>
<evidence type="ECO:0000256" key="11">
    <source>
        <dbReference type="PIRSR" id="PIRSR005639-1"/>
    </source>
</evidence>
<organism evidence="13 14">
    <name type="scientific">Candidatus Avipropionibacterium avicola</name>
    <dbReference type="NCBI Taxonomy" id="2840701"/>
    <lineage>
        <taxon>Bacteria</taxon>
        <taxon>Bacillati</taxon>
        <taxon>Actinomycetota</taxon>
        <taxon>Actinomycetes</taxon>
        <taxon>Propionibacteriales</taxon>
        <taxon>Propionibacteriaceae</taxon>
        <taxon>Propionibacteriaceae incertae sedis</taxon>
        <taxon>Candidatus Avipropionibacterium</taxon>
    </lineage>
</organism>
<dbReference type="FunFam" id="3.40.50.880:FF:000010">
    <property type="entry name" value="uncharacterized protein LOC100176842 isoform X2"/>
    <property type="match status" value="1"/>
</dbReference>
<dbReference type="HAMAP" id="MF_01615">
    <property type="entry name" value="PdxT"/>
    <property type="match status" value="1"/>
</dbReference>
<name>A0A9D1H051_9ACTN</name>
<feature type="active site" description="Charge relay system" evidence="10 11">
    <location>
        <position position="179"/>
    </location>
</feature>
<dbReference type="PANTHER" id="PTHR31559">
    <property type="entry name" value="PYRIDOXAL 5'-PHOSPHATE SYNTHASE SUBUNIT SNO"/>
    <property type="match status" value="1"/>
</dbReference>
<reference evidence="13" key="2">
    <citation type="journal article" date="2021" name="PeerJ">
        <title>Extensive microbial diversity within the chicken gut microbiome revealed by metagenomics and culture.</title>
        <authorList>
            <person name="Gilroy R."/>
            <person name="Ravi A."/>
            <person name="Getino M."/>
            <person name="Pursley I."/>
            <person name="Horton D.L."/>
            <person name="Alikhan N.F."/>
            <person name="Baker D."/>
            <person name="Gharbi K."/>
            <person name="Hall N."/>
            <person name="Watson M."/>
            <person name="Adriaenssens E.M."/>
            <person name="Foster-Nyarko E."/>
            <person name="Jarju S."/>
            <person name="Secka A."/>
            <person name="Antonio M."/>
            <person name="Oren A."/>
            <person name="Chaudhuri R.R."/>
            <person name="La Ragione R."/>
            <person name="Hildebrand F."/>
            <person name="Pallen M.J."/>
        </authorList>
    </citation>
    <scope>NUCLEOTIDE SEQUENCE</scope>
    <source>
        <strain evidence="13">ChiGjej1B1-24693</strain>
    </source>
</reference>
<dbReference type="SUPFAM" id="SSF52317">
    <property type="entry name" value="Class I glutamine amidotransferase-like"/>
    <property type="match status" value="1"/>
</dbReference>
<dbReference type="GO" id="GO:0042823">
    <property type="term" value="P:pyridoxal phosphate biosynthetic process"/>
    <property type="evidence" value="ECO:0007669"/>
    <property type="project" value="UniProtKB-UniRule"/>
</dbReference>